<dbReference type="SUPFAM" id="SSF51735">
    <property type="entry name" value="NAD(P)-binding Rossmann-fold domains"/>
    <property type="match status" value="1"/>
</dbReference>
<sequence>MVDQRRRYAIVGTGSRARMYVGALTGTHADVGELVALCDPNPVRMAYYQDSYGLAEVPTYAPEHLTRLFEETRPDALIVTSPDATHDIYVTAALEHGLDVITEKPMTIDDQRLRSIVDAVHASPGDLTVTFNYRYSPRNSVVRRLIAEGAIGDVTSVHFEWLLDTAHGADYFRRWHRRKDVSGGLLVHKSTHHFDLVNWWLADVPTRVYASGGLKFYGRTNADARGLGERTPLSRDNDPNDPFRLDLAADPLLKGLYLDAESADGYQRDLDVFNDSITVEDSLNLIVDYARGATMSYSLSAFGPWEGYRVAFNGTEGRIELDVVERGHLASANEKKGVVVDPSAVHDAAGSDEVRPVGERVLLQRHWETAQEIEIPVGEGGHGGGDAMLLDDLFRGVADDPLGRTAGYLDGIRSVIVGVAGNLSLAERRAVETAEFGLPLSEAAAAGVVGTDATEPVTSPGARS</sequence>
<evidence type="ECO:0000259" key="2">
    <source>
        <dbReference type="Pfam" id="PF01408"/>
    </source>
</evidence>
<dbReference type="Pfam" id="PF02894">
    <property type="entry name" value="GFO_IDH_MocA_C"/>
    <property type="match status" value="1"/>
</dbReference>
<reference evidence="5" key="1">
    <citation type="journal article" date="2019" name="Int. J. Syst. Evol. Microbiol.">
        <title>The Global Catalogue of Microorganisms (GCM) 10K type strain sequencing project: providing services to taxonomists for standard genome sequencing and annotation.</title>
        <authorList>
            <consortium name="The Broad Institute Genomics Platform"/>
            <consortium name="The Broad Institute Genome Sequencing Center for Infectious Disease"/>
            <person name="Wu L."/>
            <person name="Ma J."/>
        </authorList>
    </citation>
    <scope>NUCLEOTIDE SEQUENCE [LARGE SCALE GENOMIC DNA]</scope>
    <source>
        <strain evidence="5">JCM 16548</strain>
    </source>
</reference>
<name>A0ABP7DGQ3_9ACTN</name>
<dbReference type="Gene3D" id="3.30.360.10">
    <property type="entry name" value="Dihydrodipicolinate Reductase, domain 2"/>
    <property type="match status" value="1"/>
</dbReference>
<dbReference type="PANTHER" id="PTHR43377:SF2">
    <property type="entry name" value="BINDING ROSSMANN FOLD OXIDOREDUCTASE, PUTATIVE (AFU_ORTHOLOGUE AFUA_4G00560)-RELATED"/>
    <property type="match status" value="1"/>
</dbReference>
<feature type="domain" description="Gfo/Idh/MocA-like oxidoreductase C-terminal" evidence="3">
    <location>
        <begin position="143"/>
        <end position="432"/>
    </location>
</feature>
<dbReference type="InterPro" id="IPR004104">
    <property type="entry name" value="Gfo/Idh/MocA-like_OxRdtase_C"/>
</dbReference>
<dbReference type="Proteomes" id="UP001500051">
    <property type="component" value="Unassembled WGS sequence"/>
</dbReference>
<dbReference type="SUPFAM" id="SSF55347">
    <property type="entry name" value="Glyceraldehyde-3-phosphate dehydrogenase-like, C-terminal domain"/>
    <property type="match status" value="1"/>
</dbReference>
<dbReference type="Pfam" id="PF01408">
    <property type="entry name" value="GFO_IDH_MocA"/>
    <property type="match status" value="1"/>
</dbReference>
<evidence type="ECO:0000259" key="3">
    <source>
        <dbReference type="Pfam" id="PF02894"/>
    </source>
</evidence>
<dbReference type="InterPro" id="IPR051450">
    <property type="entry name" value="Gfo/Idh/MocA_Oxidoreductases"/>
</dbReference>
<evidence type="ECO:0000313" key="5">
    <source>
        <dbReference type="Proteomes" id="UP001500051"/>
    </source>
</evidence>
<keyword evidence="5" id="KW-1185">Reference proteome</keyword>
<feature type="domain" description="Gfo/Idh/MocA-like oxidoreductase N-terminal" evidence="2">
    <location>
        <begin position="7"/>
        <end position="123"/>
    </location>
</feature>
<gene>
    <name evidence="4" type="ORF">GCM10022204_21910</name>
</gene>
<dbReference type="PANTHER" id="PTHR43377">
    <property type="entry name" value="BILIVERDIN REDUCTASE A"/>
    <property type="match status" value="1"/>
</dbReference>
<accession>A0ABP7DGQ3</accession>
<dbReference type="InterPro" id="IPR000683">
    <property type="entry name" value="Gfo/Idh/MocA-like_OxRdtase_N"/>
</dbReference>
<comment type="similarity">
    <text evidence="1">Belongs to the Gfo/Idh/MocA family.</text>
</comment>
<proteinExistence type="inferred from homology"/>
<evidence type="ECO:0000313" key="4">
    <source>
        <dbReference type="EMBL" id="GAA3704119.1"/>
    </source>
</evidence>
<protein>
    <submittedName>
        <fullName evidence="4">Gfo/Idh/MocA family oxidoreductase</fullName>
    </submittedName>
</protein>
<dbReference type="Gene3D" id="3.40.50.720">
    <property type="entry name" value="NAD(P)-binding Rossmann-like Domain"/>
    <property type="match status" value="1"/>
</dbReference>
<dbReference type="RefSeq" id="WP_344812385.1">
    <property type="nucleotide sequence ID" value="NZ_BAAAYX010000005.1"/>
</dbReference>
<comment type="caution">
    <text evidence="4">The sequence shown here is derived from an EMBL/GenBank/DDBJ whole genome shotgun (WGS) entry which is preliminary data.</text>
</comment>
<organism evidence="4 5">
    <name type="scientific">Microlunatus aurantiacus</name>
    <dbReference type="NCBI Taxonomy" id="446786"/>
    <lineage>
        <taxon>Bacteria</taxon>
        <taxon>Bacillati</taxon>
        <taxon>Actinomycetota</taxon>
        <taxon>Actinomycetes</taxon>
        <taxon>Propionibacteriales</taxon>
        <taxon>Propionibacteriaceae</taxon>
        <taxon>Microlunatus</taxon>
    </lineage>
</organism>
<evidence type="ECO:0000256" key="1">
    <source>
        <dbReference type="ARBA" id="ARBA00010928"/>
    </source>
</evidence>
<dbReference type="EMBL" id="BAAAYX010000005">
    <property type="protein sequence ID" value="GAA3704119.1"/>
    <property type="molecule type" value="Genomic_DNA"/>
</dbReference>
<dbReference type="InterPro" id="IPR036291">
    <property type="entry name" value="NAD(P)-bd_dom_sf"/>
</dbReference>